<accession>A0A915KES2</accession>
<organism evidence="2 3">
    <name type="scientific">Romanomermis culicivorax</name>
    <name type="common">Nematode worm</name>
    <dbReference type="NCBI Taxonomy" id="13658"/>
    <lineage>
        <taxon>Eukaryota</taxon>
        <taxon>Metazoa</taxon>
        <taxon>Ecdysozoa</taxon>
        <taxon>Nematoda</taxon>
        <taxon>Enoplea</taxon>
        <taxon>Dorylaimia</taxon>
        <taxon>Mermithida</taxon>
        <taxon>Mermithoidea</taxon>
        <taxon>Mermithidae</taxon>
        <taxon>Romanomermis</taxon>
    </lineage>
</organism>
<dbReference type="Proteomes" id="UP000887565">
    <property type="component" value="Unplaced"/>
</dbReference>
<dbReference type="WBParaSite" id="nRc.2.0.1.t36531-RA">
    <property type="protein sequence ID" value="nRc.2.0.1.t36531-RA"/>
    <property type="gene ID" value="nRc.2.0.1.g36531"/>
</dbReference>
<evidence type="ECO:0000313" key="3">
    <source>
        <dbReference type="WBParaSite" id="nRc.2.0.1.t36531-RA"/>
    </source>
</evidence>
<feature type="compositionally biased region" description="Low complexity" evidence="1">
    <location>
        <begin position="25"/>
        <end position="34"/>
    </location>
</feature>
<dbReference type="OMA" id="KRCISSH"/>
<evidence type="ECO:0000256" key="1">
    <source>
        <dbReference type="SAM" id="MobiDB-lite"/>
    </source>
</evidence>
<protein>
    <submittedName>
        <fullName evidence="3">Uncharacterized protein</fullName>
    </submittedName>
</protein>
<dbReference type="AlphaFoldDB" id="A0A915KES2"/>
<keyword evidence="2" id="KW-1185">Reference proteome</keyword>
<name>A0A915KES2_ROMCU</name>
<reference evidence="3" key="1">
    <citation type="submission" date="2022-11" db="UniProtKB">
        <authorList>
            <consortium name="WormBaseParasite"/>
        </authorList>
    </citation>
    <scope>IDENTIFICATION</scope>
</reference>
<proteinExistence type="predicted"/>
<evidence type="ECO:0000313" key="2">
    <source>
        <dbReference type="Proteomes" id="UP000887565"/>
    </source>
</evidence>
<sequence>MVAECAISPPCAVPVTPSPEDSVIPADAPLTAPVTPAPVAPEKPPLTPDTPTMPKKRCISSHVVVKIPTMKMLSCLPLIDENFFADYIPGCPLTPPSSPSSSSQSSSSWLPFSLLPPLPRPKNPAPAPKPFNFSKLPPDLSFPLAQPKPLPSFPLPQPQPLPLPLPLPLPSPFRHFFFFGLHLPLPLPFSLPQAQPMPLPFSLDDSGSPSTHSTCVEDSGSGDSVAASADVCSLICVVPTSSTVVDCCSPEPEPLTISVSSLEPEPKCGPSLTNSVTSYSTVITFRCPLPRTYKRFYKPDDKFIPKIIIYQPEKNEKPNLTRFLSIFEIDSQRQQNARGDVIDSHTPKCKGSYHKL</sequence>
<feature type="region of interest" description="Disordered" evidence="1">
    <location>
        <begin position="1"/>
        <end position="54"/>
    </location>
</feature>
<feature type="compositionally biased region" description="Pro residues" evidence="1">
    <location>
        <begin position="35"/>
        <end position="48"/>
    </location>
</feature>